<keyword evidence="6" id="KW-1185">Reference proteome</keyword>
<sequence length="696" mass="78261">MSASEKGSLMEIPGILHLEQTKRARHAAVVKAAERNGWKLTEANTKGHILWADTSWTLSIRFNHFPGMNELSRKDFFAKNLRRMKEQFPADYDIFPDSWILPMESDEWRKHSEENGNNQVYIVKPWNGSEGQGITLTQVPHVVASHLSPQVAQVYVQDPLTIDGYKLDLRIYVLVTSVCPLRLYMYSEGLTRFATIPYAKADRENLSNHFLHLTNYTINKTSSAYSRDELLGSKRRFSTLNKQLETRGINVAALWRRIDGAVVKCIIAALPKLQAHYDRKHKAGYPVVPACFELLGFDVLLTRDLRPLVLEVNFLPSMHVNTSVDQAVKVPMMIDVLNMVNPNAPTLRRLIRDTQKFSFQLFQSRFASKKAPNSAESESIRELWDTYCEEKVKEVADFEMSQRGKFRRIYPPVFEAIEFNSEISAHKVAEFLTHAANTPLGSSTNSVGESRAALASSGSLVRLRSSVSSEMKNPKLGQFASKLSRSASRSAKLERNESMPDVTDPLPNFNCRTSMRHSLRRATMVKQTSLPAMPGRTNSCCSASTCSLSSCSSSCSSCLLLNASQGFSPLPISEVEERARLDALVQRNNLLTGMKVRERVRQLKRELEKPMLRVPLSYMELKSKLPQAKEPSRIPCLIGIQGMKLVSRPAPESLEKKKRAAAITRSGNSVMQVVDQRSLVAKPPKHTLRSAAPRRA</sequence>
<dbReference type="GO" id="GO:0015631">
    <property type="term" value="F:tubulin binding"/>
    <property type="evidence" value="ECO:0007669"/>
    <property type="project" value="TreeGrafter"/>
</dbReference>
<keyword evidence="1" id="KW-0436">Ligase</keyword>
<evidence type="ECO:0000256" key="4">
    <source>
        <dbReference type="SAM" id="MobiDB-lite"/>
    </source>
</evidence>
<evidence type="ECO:0000256" key="3">
    <source>
        <dbReference type="ARBA" id="ARBA00022840"/>
    </source>
</evidence>
<dbReference type="GO" id="GO:0000226">
    <property type="term" value="P:microtubule cytoskeleton organization"/>
    <property type="evidence" value="ECO:0007669"/>
    <property type="project" value="TreeGrafter"/>
</dbReference>
<dbReference type="GO" id="GO:0036064">
    <property type="term" value="C:ciliary basal body"/>
    <property type="evidence" value="ECO:0007669"/>
    <property type="project" value="TreeGrafter"/>
</dbReference>
<dbReference type="Gene3D" id="3.30.470.20">
    <property type="entry name" value="ATP-grasp fold, B domain"/>
    <property type="match status" value="1"/>
</dbReference>
<dbReference type="AlphaFoldDB" id="A0A7R9BG46"/>
<gene>
    <name evidence="5" type="ORF">NMOB1V02_LOCUS1823</name>
</gene>
<evidence type="ECO:0000313" key="6">
    <source>
        <dbReference type="Proteomes" id="UP000678499"/>
    </source>
</evidence>
<dbReference type="EMBL" id="OA882229">
    <property type="protein sequence ID" value="CAD7273962.1"/>
    <property type="molecule type" value="Genomic_DNA"/>
</dbReference>
<dbReference type="GO" id="GO:0005524">
    <property type="term" value="F:ATP binding"/>
    <property type="evidence" value="ECO:0007669"/>
    <property type="project" value="UniProtKB-KW"/>
</dbReference>
<dbReference type="PROSITE" id="PS51221">
    <property type="entry name" value="TTL"/>
    <property type="match status" value="1"/>
</dbReference>
<feature type="compositionally biased region" description="Low complexity" evidence="4">
    <location>
        <begin position="480"/>
        <end position="490"/>
    </location>
</feature>
<keyword evidence="3" id="KW-0067">ATP-binding</keyword>
<evidence type="ECO:0000256" key="1">
    <source>
        <dbReference type="ARBA" id="ARBA00022598"/>
    </source>
</evidence>
<feature type="region of interest" description="Disordered" evidence="4">
    <location>
        <begin position="478"/>
        <end position="510"/>
    </location>
</feature>
<dbReference type="PANTHER" id="PTHR12241:SF154">
    <property type="entry name" value="TUBULIN POLYGLUTAMYLASE TTLL11"/>
    <property type="match status" value="1"/>
</dbReference>
<reference evidence="5" key="1">
    <citation type="submission" date="2020-11" db="EMBL/GenBank/DDBJ databases">
        <authorList>
            <person name="Tran Van P."/>
        </authorList>
    </citation>
    <scope>NUCLEOTIDE SEQUENCE</scope>
</reference>
<dbReference type="GO" id="GO:0070740">
    <property type="term" value="F:tubulin-glutamic acid ligase activity"/>
    <property type="evidence" value="ECO:0007669"/>
    <property type="project" value="TreeGrafter"/>
</dbReference>
<proteinExistence type="predicted"/>
<dbReference type="EMBL" id="CAJPEX010000192">
    <property type="protein sequence ID" value="CAG0914114.1"/>
    <property type="molecule type" value="Genomic_DNA"/>
</dbReference>
<evidence type="ECO:0000313" key="5">
    <source>
        <dbReference type="EMBL" id="CAD7273962.1"/>
    </source>
</evidence>
<keyword evidence="2" id="KW-0547">Nucleotide-binding</keyword>
<protein>
    <submittedName>
        <fullName evidence="5">Uncharacterized protein</fullName>
    </submittedName>
</protein>
<organism evidence="5">
    <name type="scientific">Notodromas monacha</name>
    <dbReference type="NCBI Taxonomy" id="399045"/>
    <lineage>
        <taxon>Eukaryota</taxon>
        <taxon>Metazoa</taxon>
        <taxon>Ecdysozoa</taxon>
        <taxon>Arthropoda</taxon>
        <taxon>Crustacea</taxon>
        <taxon>Oligostraca</taxon>
        <taxon>Ostracoda</taxon>
        <taxon>Podocopa</taxon>
        <taxon>Podocopida</taxon>
        <taxon>Cypridocopina</taxon>
        <taxon>Cypridoidea</taxon>
        <taxon>Cyprididae</taxon>
        <taxon>Notodromas</taxon>
    </lineage>
</organism>
<dbReference type="OrthoDB" id="202825at2759"/>
<evidence type="ECO:0000256" key="2">
    <source>
        <dbReference type="ARBA" id="ARBA00022741"/>
    </source>
</evidence>
<name>A0A7R9BG46_9CRUS</name>
<dbReference type="Proteomes" id="UP000678499">
    <property type="component" value="Unassembled WGS sequence"/>
</dbReference>
<dbReference type="Pfam" id="PF03133">
    <property type="entry name" value="TTL"/>
    <property type="match status" value="1"/>
</dbReference>
<dbReference type="PANTHER" id="PTHR12241">
    <property type="entry name" value="TUBULIN POLYGLUTAMYLASE"/>
    <property type="match status" value="1"/>
</dbReference>
<accession>A0A7R9BG46</accession>
<dbReference type="InterPro" id="IPR004344">
    <property type="entry name" value="TTL/TTLL_fam"/>
</dbReference>
<dbReference type="SUPFAM" id="SSF56059">
    <property type="entry name" value="Glutathione synthetase ATP-binding domain-like"/>
    <property type="match status" value="1"/>
</dbReference>